<dbReference type="STRING" id="1007099.SAMN05216287_0098"/>
<sequence length="526" mass="56868">MPRPLVALLSVVAVSILGFLAHAYWPTTHAATAPEAIHRGSLLIENATLVDPRTGSKTAGQWIAIREGRIEDIGPASMRQRYPAYRRVNAGGQFAVPGFNNMHSHALQSENAPGVLTLMLAEGVTGFRQMAGTPELLAQRAAGQLPLTEKAPALLAMPAEPLVPTSAGTVDELADVLRQQRDEGADFIKVGWVTPPMFYAAIAQARALGIPIAGHVPEGVDPSRAELAGFRSIEHLGPGDVIWIACSTEKPALLSESIEHPTRSMPSFKLPNFAAPIVQAAIAGKMKRYLINPIVADSPARVARLHEAMTSFDRAKCDTLAEQFARNETWMVPTLVRLRTQYMQDDPAYREDPAIPFIPPASYQLWLEVLGDFNRLPGQTKQIYKDAYAKQKTLTKLLADAGVPMMTGTDGSGQAPGLSLQQEFKELAAAGLSPLQVLQMTTTLPARFMKRTDSMGLIAKDMNADLVLLAADPTSSVDNLDRISGVVRAGNYYSRDELEAFKKAIADNPERTLPVTTSDVHAANGE</sequence>
<dbReference type="PANTHER" id="PTHR43135:SF3">
    <property type="entry name" value="ALPHA-D-RIBOSE 1-METHYLPHOSPHONATE 5-TRIPHOSPHATE DIPHOSPHATASE"/>
    <property type="match status" value="1"/>
</dbReference>
<proteinExistence type="predicted"/>
<dbReference type="Proteomes" id="UP000243778">
    <property type="component" value="Unassembled WGS sequence"/>
</dbReference>
<keyword evidence="4" id="KW-1185">Reference proteome</keyword>
<evidence type="ECO:0000256" key="1">
    <source>
        <dbReference type="SAM" id="SignalP"/>
    </source>
</evidence>
<feature type="domain" description="Amidohydrolase-related" evidence="2">
    <location>
        <begin position="394"/>
        <end position="490"/>
    </location>
</feature>
<dbReference type="GO" id="GO:0016810">
    <property type="term" value="F:hydrolase activity, acting on carbon-nitrogen (but not peptide) bonds"/>
    <property type="evidence" value="ECO:0007669"/>
    <property type="project" value="InterPro"/>
</dbReference>
<dbReference type="AlphaFoldDB" id="A0A1H2QMG2"/>
<keyword evidence="1" id="KW-0732">Signal</keyword>
<dbReference type="OrthoDB" id="9782972at2"/>
<keyword evidence="3" id="KW-0378">Hydrolase</keyword>
<evidence type="ECO:0000313" key="4">
    <source>
        <dbReference type="Proteomes" id="UP000243778"/>
    </source>
</evidence>
<accession>A0A1H2QMG2</accession>
<organism evidence="3 4">
    <name type="scientific">Pseudomonas kuykendallii</name>
    <dbReference type="NCBI Taxonomy" id="1007099"/>
    <lineage>
        <taxon>Bacteria</taxon>
        <taxon>Pseudomonadati</taxon>
        <taxon>Pseudomonadota</taxon>
        <taxon>Gammaproteobacteria</taxon>
        <taxon>Pseudomonadales</taxon>
        <taxon>Pseudomonadaceae</taxon>
        <taxon>Pseudomonas</taxon>
    </lineage>
</organism>
<gene>
    <name evidence="3" type="ORF">SAMN05216287_0098</name>
</gene>
<dbReference type="Gene3D" id="2.30.40.10">
    <property type="entry name" value="Urease, subunit C, domain 1"/>
    <property type="match status" value="1"/>
</dbReference>
<evidence type="ECO:0000259" key="2">
    <source>
        <dbReference type="Pfam" id="PF01979"/>
    </source>
</evidence>
<reference evidence="4" key="1">
    <citation type="submission" date="2016-10" db="EMBL/GenBank/DDBJ databases">
        <authorList>
            <person name="Varghese N."/>
            <person name="Submissions S."/>
        </authorList>
    </citation>
    <scope>NUCLEOTIDE SEQUENCE [LARGE SCALE GENOMIC DNA]</scope>
    <source>
        <strain evidence="4">NRRL B-59562</strain>
    </source>
</reference>
<dbReference type="PANTHER" id="PTHR43135">
    <property type="entry name" value="ALPHA-D-RIBOSE 1-METHYLPHOSPHONATE 5-TRIPHOSPHATE DIPHOSPHATASE"/>
    <property type="match status" value="1"/>
</dbReference>
<feature type="signal peptide" evidence="1">
    <location>
        <begin position="1"/>
        <end position="23"/>
    </location>
</feature>
<dbReference type="InterPro" id="IPR032466">
    <property type="entry name" value="Metal_Hydrolase"/>
</dbReference>
<dbReference type="RefSeq" id="WP_090223675.1">
    <property type="nucleotide sequence ID" value="NZ_FNNU01000001.1"/>
</dbReference>
<dbReference type="SUPFAM" id="SSF51338">
    <property type="entry name" value="Composite domain of metallo-dependent hydrolases"/>
    <property type="match status" value="1"/>
</dbReference>
<dbReference type="Gene3D" id="3.20.20.140">
    <property type="entry name" value="Metal-dependent hydrolases"/>
    <property type="match status" value="2"/>
</dbReference>
<name>A0A1H2QMG2_9PSED</name>
<feature type="chain" id="PRO_5017301086" evidence="1">
    <location>
        <begin position="24"/>
        <end position="526"/>
    </location>
</feature>
<dbReference type="InterPro" id="IPR051781">
    <property type="entry name" value="Metallo-dep_Hydrolase"/>
</dbReference>
<evidence type="ECO:0000313" key="3">
    <source>
        <dbReference type="EMBL" id="SDW08387.1"/>
    </source>
</evidence>
<protein>
    <submittedName>
        <fullName evidence="3">Amidohydrolase family protein</fullName>
    </submittedName>
</protein>
<dbReference type="InterPro" id="IPR011059">
    <property type="entry name" value="Metal-dep_hydrolase_composite"/>
</dbReference>
<dbReference type="EMBL" id="FNNU01000001">
    <property type="protein sequence ID" value="SDW08387.1"/>
    <property type="molecule type" value="Genomic_DNA"/>
</dbReference>
<dbReference type="InterPro" id="IPR006680">
    <property type="entry name" value="Amidohydro-rel"/>
</dbReference>
<dbReference type="Pfam" id="PF01979">
    <property type="entry name" value="Amidohydro_1"/>
    <property type="match status" value="1"/>
</dbReference>
<dbReference type="SUPFAM" id="SSF51556">
    <property type="entry name" value="Metallo-dependent hydrolases"/>
    <property type="match status" value="1"/>
</dbReference>